<dbReference type="PROSITE" id="PS52016">
    <property type="entry name" value="TONB_DEPENDENT_REC_3"/>
    <property type="match status" value="1"/>
</dbReference>
<dbReference type="GO" id="GO:0009279">
    <property type="term" value="C:cell outer membrane"/>
    <property type="evidence" value="ECO:0007669"/>
    <property type="project" value="UniProtKB-SubCell"/>
</dbReference>
<dbReference type="GO" id="GO:0044718">
    <property type="term" value="P:siderophore transmembrane transport"/>
    <property type="evidence" value="ECO:0007669"/>
    <property type="project" value="TreeGrafter"/>
</dbReference>
<dbReference type="SUPFAM" id="SSF49464">
    <property type="entry name" value="Carboxypeptidase regulatory domain-like"/>
    <property type="match status" value="1"/>
</dbReference>
<evidence type="ECO:0000256" key="2">
    <source>
        <dbReference type="SAM" id="SignalP"/>
    </source>
</evidence>
<comment type="similarity">
    <text evidence="1">Belongs to the TonB-dependent receptor family.</text>
</comment>
<feature type="chain" id="PRO_5010699575" evidence="2">
    <location>
        <begin position="28"/>
        <end position="1075"/>
    </location>
</feature>
<dbReference type="AlphaFoldDB" id="A0A1V9DY21"/>
<evidence type="ECO:0000259" key="3">
    <source>
        <dbReference type="Pfam" id="PF07715"/>
    </source>
</evidence>
<gene>
    <name evidence="4" type="ORF">A4H97_18850</name>
</gene>
<comment type="subcellular location">
    <subcellularLocation>
        <location evidence="1">Cell outer membrane</location>
        <topology evidence="1">Multi-pass membrane protein</topology>
    </subcellularLocation>
</comment>
<dbReference type="Pfam" id="PF07715">
    <property type="entry name" value="Plug"/>
    <property type="match status" value="1"/>
</dbReference>
<dbReference type="PANTHER" id="PTHR30069:SF49">
    <property type="entry name" value="OUTER MEMBRANE PROTEIN C"/>
    <property type="match status" value="1"/>
</dbReference>
<organism evidence="4 5">
    <name type="scientific">Niastella yeongjuensis</name>
    <dbReference type="NCBI Taxonomy" id="354355"/>
    <lineage>
        <taxon>Bacteria</taxon>
        <taxon>Pseudomonadati</taxon>
        <taxon>Bacteroidota</taxon>
        <taxon>Chitinophagia</taxon>
        <taxon>Chitinophagales</taxon>
        <taxon>Chitinophagaceae</taxon>
        <taxon>Niastella</taxon>
    </lineage>
</organism>
<dbReference type="InterPro" id="IPR012910">
    <property type="entry name" value="Plug_dom"/>
</dbReference>
<dbReference type="InterPro" id="IPR037066">
    <property type="entry name" value="Plug_dom_sf"/>
</dbReference>
<protein>
    <submittedName>
        <fullName evidence="4">SusC/RagA family TonB-linked outer membrane protein</fullName>
    </submittedName>
</protein>
<feature type="signal peptide" evidence="2">
    <location>
        <begin position="1"/>
        <end position="27"/>
    </location>
</feature>
<proteinExistence type="inferred from homology"/>
<keyword evidence="5" id="KW-1185">Reference proteome</keyword>
<dbReference type="RefSeq" id="WP_081204786.1">
    <property type="nucleotide sequence ID" value="NZ_FOCZ01000004.1"/>
</dbReference>
<dbReference type="InterPro" id="IPR023996">
    <property type="entry name" value="TonB-dep_OMP_SusC/RagA"/>
</dbReference>
<evidence type="ECO:0000313" key="5">
    <source>
        <dbReference type="Proteomes" id="UP000192610"/>
    </source>
</evidence>
<keyword evidence="1" id="KW-0998">Cell outer membrane</keyword>
<dbReference type="InterPro" id="IPR039426">
    <property type="entry name" value="TonB-dep_rcpt-like"/>
</dbReference>
<evidence type="ECO:0000313" key="4">
    <source>
        <dbReference type="EMBL" id="OQP38777.1"/>
    </source>
</evidence>
<feature type="domain" description="TonB-dependent receptor plug" evidence="3">
    <location>
        <begin position="119"/>
        <end position="235"/>
    </location>
</feature>
<dbReference type="InterPro" id="IPR023997">
    <property type="entry name" value="TonB-dep_OMP_SusC/RagA_CS"/>
</dbReference>
<evidence type="ECO:0000256" key="1">
    <source>
        <dbReference type="PROSITE-ProRule" id="PRU01360"/>
    </source>
</evidence>
<keyword evidence="1" id="KW-0472">Membrane</keyword>
<dbReference type="Proteomes" id="UP000192610">
    <property type="component" value="Unassembled WGS sequence"/>
</dbReference>
<dbReference type="Gene3D" id="2.60.40.1120">
    <property type="entry name" value="Carboxypeptidase-like, regulatory domain"/>
    <property type="match status" value="1"/>
</dbReference>
<keyword evidence="1" id="KW-0813">Transport</keyword>
<keyword evidence="1" id="KW-0812">Transmembrane</keyword>
<dbReference type="NCBIfam" id="TIGR04056">
    <property type="entry name" value="OMP_RagA_SusC"/>
    <property type="match status" value="1"/>
</dbReference>
<comment type="caution">
    <text evidence="4">The sequence shown here is derived from an EMBL/GenBank/DDBJ whole genome shotgun (WGS) entry which is preliminary data.</text>
</comment>
<dbReference type="NCBIfam" id="TIGR04057">
    <property type="entry name" value="SusC_RagA_signa"/>
    <property type="match status" value="1"/>
</dbReference>
<dbReference type="PANTHER" id="PTHR30069">
    <property type="entry name" value="TONB-DEPENDENT OUTER MEMBRANE RECEPTOR"/>
    <property type="match status" value="1"/>
</dbReference>
<dbReference type="Gene3D" id="2.170.130.10">
    <property type="entry name" value="TonB-dependent receptor, plug domain"/>
    <property type="match status" value="1"/>
</dbReference>
<dbReference type="InterPro" id="IPR008969">
    <property type="entry name" value="CarboxyPept-like_regulatory"/>
</dbReference>
<dbReference type="OrthoDB" id="601301at2"/>
<keyword evidence="1" id="KW-1134">Transmembrane beta strand</keyword>
<dbReference type="GO" id="GO:0015344">
    <property type="term" value="F:siderophore uptake transmembrane transporter activity"/>
    <property type="evidence" value="ECO:0007669"/>
    <property type="project" value="TreeGrafter"/>
</dbReference>
<accession>A0A1V9DY21</accession>
<reference evidence="5" key="1">
    <citation type="submission" date="2016-04" db="EMBL/GenBank/DDBJ databases">
        <authorList>
            <person name="Chen L."/>
            <person name="Zhuang W."/>
            <person name="Wang G."/>
        </authorList>
    </citation>
    <scope>NUCLEOTIDE SEQUENCE [LARGE SCALE GENOMIC DNA]</scope>
    <source>
        <strain evidence="5">17621</strain>
    </source>
</reference>
<dbReference type="EMBL" id="LVXG01000082">
    <property type="protein sequence ID" value="OQP38777.1"/>
    <property type="molecule type" value="Genomic_DNA"/>
</dbReference>
<dbReference type="STRING" id="354355.SAMN05660816_02633"/>
<dbReference type="SUPFAM" id="SSF56935">
    <property type="entry name" value="Porins"/>
    <property type="match status" value="1"/>
</dbReference>
<name>A0A1V9DY21_9BACT</name>
<keyword evidence="2" id="KW-0732">Signal</keyword>
<dbReference type="Pfam" id="PF13715">
    <property type="entry name" value="CarbopepD_reg_2"/>
    <property type="match status" value="1"/>
</dbReference>
<sequence>MNLQLTKKFSLSLFLLLVITVGGFAQARSVTGQVTDPDGKPVAGVTVVVKGTAGNVITDKEGRYRVMATPEQSIVFSSIGFNTKEVKIGDHPTVEVSLTRSDAQLDDVIVVGYGSQKKAHLTAAVSTIKTKEIEDLPVGNLGASLAGRVLGLSVSGGTQRPGTRAVLTVRNPITATKDGGGIQPLYVIDGMIQVTGDGKNDDTQFNNLDPSEVESVTVLKDAAAAIYGSRAATGVIIVTTKRGKSGAPKFTYSGSYAVNDETYRTKMLSAYDYARYYNIMNGPNGQNYTGTSPQDYFFSDDELERFKTTNYDWLDPVWKQGHTQRHTVGVSGGNDRATYFANASYYKQDGNIGFVDYKKYTLRAGSDITVASGLKTGITVAGNFDDLNRTFNKVNSEDVDDDYRNLLVAPRYIPPVINNLPVKLPSASNDKLGAYNFYELNRLRNITETKNRTLMLNLYAEYELPWVKGLKAKVTYARNFNTSNGTQVGTKYTLYDYNLTGTNQHIYDDGATVKSSAVYQNGNRLYYSDVNGEMVQTNFYLTYARTFGRHNISALVTAEKGEAYSTEADVWKADPVLSTTGQFSSAFGAIDAKTLGSESGTLGYIGRLNYAFADKYLFEFLFRTDASTHFAPENYWGRFYSLSGGWVISNETFWNSNAVNYLKIRASWGLLGKDDTQAWQWRQRYTFQNGKGLVLGGQDANGTTTGMKMEASPNPDAHWSSDDKKNLGIDARFLNNRLSLTLEGFFNHSTQMLINRTASIPLTVGGTVAAENWARMNAFGYEIGLGYNDRVGRDFTYGANVNFVWSDNKWLRGDFTDISMQSPWNQRNGGSSDVGQWGYDVLGMFHNQDEIDAYVNKEGIKSVNLDKDNPVLAKNLKPGMLYYRDVRGPLQADGTFAAPDGIIDANDQVQLSKKASNHYGFGVTLKAGYKGITLDAVITGSFGGWNEVDGTARKAMKTSTRQNYQSRPEIWNNIYDPVLNPTGSMPNPYWQAISLDPSSTFWQVSATQVALKNINLGYSIPKKYVDRIRLSSARVVLTALNPFILYNPYSWKGPDGAYDIYPNLKTYSLGVNLGF</sequence>